<dbReference type="InterPro" id="IPR023214">
    <property type="entry name" value="HAD_sf"/>
</dbReference>
<dbReference type="PANTHER" id="PTHR21485:SF3">
    <property type="entry name" value="N-ACYLNEURAMINATE CYTIDYLYLTRANSFERASE"/>
    <property type="match status" value="1"/>
</dbReference>
<evidence type="ECO:0000256" key="6">
    <source>
        <dbReference type="ARBA" id="ARBA00022842"/>
    </source>
</evidence>
<proteinExistence type="inferred from homology"/>
<comment type="similarity">
    <text evidence="2">Belongs to the KdsC family.</text>
</comment>
<dbReference type="EMBL" id="CADCTQ010000027">
    <property type="protein sequence ID" value="CAA9218009.1"/>
    <property type="molecule type" value="Genomic_DNA"/>
</dbReference>
<dbReference type="NCBIfam" id="TIGR01670">
    <property type="entry name" value="KdsC-phosphatas"/>
    <property type="match status" value="1"/>
</dbReference>
<keyword evidence="5 8" id="KW-0378">Hydrolase</keyword>
<dbReference type="Pfam" id="PF08282">
    <property type="entry name" value="Hydrolase_3"/>
    <property type="match status" value="1"/>
</dbReference>
<protein>
    <submittedName>
        <fullName evidence="8">3-deoxy-D-manno-octulosonate 8-phosphate phosphatase</fullName>
        <ecNumber evidence="8">3.1.3.45</ecNumber>
    </submittedName>
</protein>
<dbReference type="GO" id="GO:0008781">
    <property type="term" value="F:N-acylneuraminate cytidylyltransferase activity"/>
    <property type="evidence" value="ECO:0007669"/>
    <property type="project" value="TreeGrafter"/>
</dbReference>
<dbReference type="CDD" id="cd01630">
    <property type="entry name" value="HAD_KDO-like"/>
    <property type="match status" value="1"/>
</dbReference>
<organism evidence="8">
    <name type="scientific">uncultured Cytophagales bacterium</name>
    <dbReference type="NCBI Taxonomy" id="158755"/>
    <lineage>
        <taxon>Bacteria</taxon>
        <taxon>Pseudomonadati</taxon>
        <taxon>Bacteroidota</taxon>
        <taxon>Sphingobacteriia</taxon>
        <taxon>Sphingobacteriales</taxon>
        <taxon>environmental samples</taxon>
    </lineage>
</organism>
<feature type="binding site" evidence="7">
    <location>
        <position position="9"/>
    </location>
    <ligand>
        <name>Mg(2+)</name>
        <dbReference type="ChEBI" id="CHEBI:18420"/>
    </ligand>
</feature>
<dbReference type="InterPro" id="IPR010023">
    <property type="entry name" value="KdsC_fam"/>
</dbReference>
<reference evidence="8" key="1">
    <citation type="submission" date="2020-02" db="EMBL/GenBank/DDBJ databases">
        <authorList>
            <person name="Meier V. D."/>
        </authorList>
    </citation>
    <scope>NUCLEOTIDE SEQUENCE</scope>
    <source>
        <strain evidence="8">AVDCRST_MAG56</strain>
    </source>
</reference>
<name>A0A6J4HAF4_9SPHI</name>
<dbReference type="FunFam" id="3.40.50.1000:FF:000029">
    <property type="entry name" value="3-deoxy-D-manno-octulosonate 8-phosphate phosphatase KdsC"/>
    <property type="match status" value="1"/>
</dbReference>
<dbReference type="InterPro" id="IPR050793">
    <property type="entry name" value="CMP-NeuNAc_synthase"/>
</dbReference>
<dbReference type="GO" id="GO:0019143">
    <property type="term" value="F:3-deoxy-manno-octulosonate-8-phosphatase activity"/>
    <property type="evidence" value="ECO:0007669"/>
    <property type="project" value="UniProtKB-EC"/>
</dbReference>
<dbReference type="InterPro" id="IPR036412">
    <property type="entry name" value="HAD-like_sf"/>
</dbReference>
<evidence type="ECO:0000313" key="8">
    <source>
        <dbReference type="EMBL" id="CAA9218009.1"/>
    </source>
</evidence>
<dbReference type="EC" id="3.1.3.45" evidence="8"/>
<keyword evidence="6 7" id="KW-0460">Magnesium</keyword>
<dbReference type="GO" id="GO:0046872">
    <property type="term" value="F:metal ion binding"/>
    <property type="evidence" value="ECO:0007669"/>
    <property type="project" value="UniProtKB-KW"/>
</dbReference>
<dbReference type="PIRSF" id="PIRSF006118">
    <property type="entry name" value="KDO8-P_Ptase"/>
    <property type="match status" value="1"/>
</dbReference>
<evidence type="ECO:0000256" key="5">
    <source>
        <dbReference type="ARBA" id="ARBA00022801"/>
    </source>
</evidence>
<evidence type="ECO:0000256" key="1">
    <source>
        <dbReference type="ARBA" id="ARBA00001946"/>
    </source>
</evidence>
<dbReference type="SUPFAM" id="SSF56784">
    <property type="entry name" value="HAD-like"/>
    <property type="match status" value="1"/>
</dbReference>
<feature type="binding site" evidence="7">
    <location>
        <position position="102"/>
    </location>
    <ligand>
        <name>Mg(2+)</name>
        <dbReference type="ChEBI" id="CHEBI:18420"/>
    </ligand>
</feature>
<comment type="cofactor">
    <cofactor evidence="1 7">
        <name>Mg(2+)</name>
        <dbReference type="ChEBI" id="CHEBI:18420"/>
    </cofactor>
</comment>
<evidence type="ECO:0000256" key="2">
    <source>
        <dbReference type="ARBA" id="ARBA00005893"/>
    </source>
</evidence>
<evidence type="ECO:0000256" key="4">
    <source>
        <dbReference type="ARBA" id="ARBA00022723"/>
    </source>
</evidence>
<dbReference type="Gene3D" id="3.40.50.1000">
    <property type="entry name" value="HAD superfamily/HAD-like"/>
    <property type="match status" value="1"/>
</dbReference>
<evidence type="ECO:0000256" key="3">
    <source>
        <dbReference type="ARBA" id="ARBA00011881"/>
    </source>
</evidence>
<dbReference type="AlphaFoldDB" id="A0A6J4HAF4"/>
<gene>
    <name evidence="8" type="ORF">AVDCRST_MAG56-273</name>
</gene>
<dbReference type="PANTHER" id="PTHR21485">
    <property type="entry name" value="HAD SUPERFAMILY MEMBERS CMAS AND KDSC"/>
    <property type="match status" value="1"/>
</dbReference>
<comment type="subunit">
    <text evidence="3">Homotetramer.</text>
</comment>
<sequence length="157" mass="17489">MTIKLFLTDVDGVLTDAGMYYTESGDEFKKFNTHDGMGIRLLMQRGVKTGFITSESTRIVERRAAKLKIDYLYQGTWKKLDAAREICAKENISLAETAYIGDDVNCLELLSHVGLAACPANALPKIMAIPNIIHLEKRGGEGAVREFAELIMERYLA</sequence>
<keyword evidence="4 7" id="KW-0479">Metal-binding</keyword>
<evidence type="ECO:0000256" key="7">
    <source>
        <dbReference type="PIRSR" id="PIRSR006118-2"/>
    </source>
</evidence>
<feature type="binding site" evidence="7">
    <location>
        <position position="11"/>
    </location>
    <ligand>
        <name>substrate</name>
    </ligand>
</feature>
<accession>A0A6J4HAF4</accession>